<dbReference type="InterPro" id="IPR000620">
    <property type="entry name" value="EamA_dom"/>
</dbReference>
<sequence>MFKKLNLTTLLLLIAPPLFWAGNFVIGRIVRDDIGPMSLSFWRWLIAFCFLLPFTYKHIKNDWPLYKQHKFFVLKTAIVGVTAFNTLVYLGLHGTTATNALLLNSTVPVLIILFGLLFYKQRLYTLPTIGLVLSLIGVATIISNGNLQTLINFSFNPGDIIVFVAMICWAIYTLWMKSTPQGLNRTALTSVQIAIAVIALFPLWLWESGAQLPIYLNSNAKLALLYVGIFPSVIAYVCYSLAISRVGPMLTGLFIHLMPVFGVILAAVFAKESIHAYHLIGIALIAFGLILSSRHS</sequence>
<dbReference type="Proteomes" id="UP000029629">
    <property type="component" value="Unassembled WGS sequence"/>
</dbReference>
<feature type="transmembrane region" description="Helical" evidence="6">
    <location>
        <begin position="98"/>
        <end position="119"/>
    </location>
</feature>
<protein>
    <submittedName>
        <fullName evidence="8">Membrane protein</fullName>
    </submittedName>
</protein>
<keyword evidence="2" id="KW-1003">Cell membrane</keyword>
<feature type="transmembrane region" description="Helical" evidence="6">
    <location>
        <begin position="187"/>
        <end position="205"/>
    </location>
</feature>
<keyword evidence="3 6" id="KW-0812">Transmembrane</keyword>
<dbReference type="InterPro" id="IPR050638">
    <property type="entry name" value="AA-Vitamin_Transporters"/>
</dbReference>
<accession>A0A096BEQ2</accession>
<feature type="transmembrane region" description="Helical" evidence="6">
    <location>
        <begin position="155"/>
        <end position="175"/>
    </location>
</feature>
<evidence type="ECO:0000313" key="8">
    <source>
        <dbReference type="EMBL" id="KGF31639.1"/>
    </source>
</evidence>
<feature type="transmembrane region" description="Helical" evidence="6">
    <location>
        <begin position="225"/>
        <end position="243"/>
    </location>
</feature>
<dbReference type="PANTHER" id="PTHR32322:SF18">
    <property type="entry name" value="S-ADENOSYLMETHIONINE_S-ADENOSYLHOMOCYSTEINE TRANSPORTER"/>
    <property type="match status" value="1"/>
</dbReference>
<reference evidence="8 9" key="1">
    <citation type="submission" date="2014-07" db="EMBL/GenBank/DDBJ databases">
        <authorList>
            <person name="McCorrison J."/>
            <person name="Sanka R."/>
            <person name="Torralba M."/>
            <person name="Gillis M."/>
            <person name="Haft D.H."/>
            <person name="Methe B."/>
            <person name="Sutton G."/>
            <person name="Nelson K.E."/>
        </authorList>
    </citation>
    <scope>NUCLEOTIDE SEQUENCE [LARGE SCALE GENOMIC DNA]</scope>
    <source>
        <strain evidence="8 9">DNF00040</strain>
    </source>
</reference>
<keyword evidence="9" id="KW-1185">Reference proteome</keyword>
<feature type="domain" description="EamA" evidence="7">
    <location>
        <begin position="157"/>
        <end position="293"/>
    </location>
</feature>
<dbReference type="InterPro" id="IPR037185">
    <property type="entry name" value="EmrE-like"/>
</dbReference>
<feature type="transmembrane region" description="Helical" evidence="6">
    <location>
        <begin position="41"/>
        <end position="59"/>
    </location>
</feature>
<evidence type="ECO:0000256" key="1">
    <source>
        <dbReference type="ARBA" id="ARBA00004651"/>
    </source>
</evidence>
<feature type="transmembrane region" description="Helical" evidence="6">
    <location>
        <begin position="71"/>
        <end position="92"/>
    </location>
</feature>
<evidence type="ECO:0000256" key="4">
    <source>
        <dbReference type="ARBA" id="ARBA00022989"/>
    </source>
</evidence>
<evidence type="ECO:0000259" key="7">
    <source>
        <dbReference type="Pfam" id="PF00892"/>
    </source>
</evidence>
<evidence type="ECO:0000256" key="5">
    <source>
        <dbReference type="ARBA" id="ARBA00023136"/>
    </source>
</evidence>
<evidence type="ECO:0000256" key="6">
    <source>
        <dbReference type="SAM" id="Phobius"/>
    </source>
</evidence>
<feature type="transmembrane region" description="Helical" evidence="6">
    <location>
        <begin position="250"/>
        <end position="270"/>
    </location>
</feature>
<feature type="transmembrane region" description="Helical" evidence="6">
    <location>
        <begin position="276"/>
        <end position="293"/>
    </location>
</feature>
<dbReference type="SUPFAM" id="SSF103481">
    <property type="entry name" value="Multidrug resistance efflux transporter EmrE"/>
    <property type="match status" value="2"/>
</dbReference>
<dbReference type="Pfam" id="PF00892">
    <property type="entry name" value="EamA"/>
    <property type="match status" value="2"/>
</dbReference>
<dbReference type="eggNOG" id="COG0697">
    <property type="taxonomic scope" value="Bacteria"/>
</dbReference>
<dbReference type="GO" id="GO:0005886">
    <property type="term" value="C:plasma membrane"/>
    <property type="evidence" value="ECO:0007669"/>
    <property type="project" value="UniProtKB-SubCell"/>
</dbReference>
<keyword evidence="5 6" id="KW-0472">Membrane</keyword>
<evidence type="ECO:0000313" key="9">
    <source>
        <dbReference type="Proteomes" id="UP000029629"/>
    </source>
</evidence>
<proteinExistence type="predicted"/>
<dbReference type="AlphaFoldDB" id="A0A096BEQ2"/>
<gene>
    <name evidence="8" type="ORF">HMPREF2130_02545</name>
</gene>
<organism evidence="8 9">
    <name type="scientific">Oligella urethralis DNF00040</name>
    <dbReference type="NCBI Taxonomy" id="1401065"/>
    <lineage>
        <taxon>Bacteria</taxon>
        <taxon>Pseudomonadati</taxon>
        <taxon>Pseudomonadota</taxon>
        <taxon>Betaproteobacteria</taxon>
        <taxon>Burkholderiales</taxon>
        <taxon>Alcaligenaceae</taxon>
        <taxon>Oligella</taxon>
    </lineage>
</organism>
<feature type="domain" description="EamA" evidence="7">
    <location>
        <begin position="9"/>
        <end position="142"/>
    </location>
</feature>
<comment type="subcellular location">
    <subcellularLocation>
        <location evidence="1">Cell membrane</location>
        <topology evidence="1">Multi-pass membrane protein</topology>
    </subcellularLocation>
</comment>
<dbReference type="EMBL" id="JRNI01000011">
    <property type="protein sequence ID" value="KGF31639.1"/>
    <property type="molecule type" value="Genomic_DNA"/>
</dbReference>
<dbReference type="RefSeq" id="WP_036557786.1">
    <property type="nucleotide sequence ID" value="NZ_JRNI01000011.1"/>
</dbReference>
<keyword evidence="4 6" id="KW-1133">Transmembrane helix</keyword>
<dbReference type="PANTHER" id="PTHR32322">
    <property type="entry name" value="INNER MEMBRANE TRANSPORTER"/>
    <property type="match status" value="1"/>
</dbReference>
<dbReference type="OrthoDB" id="4167046at2"/>
<evidence type="ECO:0000256" key="2">
    <source>
        <dbReference type="ARBA" id="ARBA00022475"/>
    </source>
</evidence>
<name>A0A096BEQ2_9BURK</name>
<comment type="caution">
    <text evidence="8">The sequence shown here is derived from an EMBL/GenBank/DDBJ whole genome shotgun (WGS) entry which is preliminary data.</text>
</comment>
<feature type="transmembrane region" description="Helical" evidence="6">
    <location>
        <begin position="126"/>
        <end position="143"/>
    </location>
</feature>
<evidence type="ECO:0000256" key="3">
    <source>
        <dbReference type="ARBA" id="ARBA00022692"/>
    </source>
</evidence>